<gene>
    <name evidence="2" type="ORF">MNBD_GAMMA09-2371</name>
</gene>
<dbReference type="InterPro" id="IPR001789">
    <property type="entry name" value="Sig_transdc_resp-reg_receiver"/>
</dbReference>
<protein>
    <recommendedName>
        <fullName evidence="1">Response regulatory domain-containing protein</fullName>
    </recommendedName>
</protein>
<dbReference type="PANTHER" id="PTHR43228">
    <property type="entry name" value="TWO-COMPONENT RESPONSE REGULATOR"/>
    <property type="match status" value="1"/>
</dbReference>
<feature type="domain" description="Response regulatory" evidence="1">
    <location>
        <begin position="6"/>
        <end position="121"/>
    </location>
</feature>
<dbReference type="PROSITE" id="PS50110">
    <property type="entry name" value="RESPONSE_REGULATORY"/>
    <property type="match status" value="1"/>
</dbReference>
<dbReference type="InterPro" id="IPR011006">
    <property type="entry name" value="CheY-like_superfamily"/>
</dbReference>
<dbReference type="Gene3D" id="3.40.50.2300">
    <property type="match status" value="1"/>
</dbReference>
<evidence type="ECO:0000313" key="2">
    <source>
        <dbReference type="EMBL" id="VAW68019.1"/>
    </source>
</evidence>
<dbReference type="EMBL" id="UOFI01000115">
    <property type="protein sequence ID" value="VAW68019.1"/>
    <property type="molecule type" value="Genomic_DNA"/>
</dbReference>
<dbReference type="GO" id="GO:0000160">
    <property type="term" value="P:phosphorelay signal transduction system"/>
    <property type="evidence" value="ECO:0007669"/>
    <property type="project" value="InterPro"/>
</dbReference>
<proteinExistence type="predicted"/>
<accession>A0A3B0Y1M7</accession>
<reference evidence="2" key="1">
    <citation type="submission" date="2018-06" db="EMBL/GenBank/DDBJ databases">
        <authorList>
            <person name="Zhirakovskaya E."/>
        </authorList>
    </citation>
    <scope>NUCLEOTIDE SEQUENCE</scope>
</reference>
<dbReference type="AlphaFoldDB" id="A0A3B0Y1M7"/>
<name>A0A3B0Y1M7_9ZZZZ</name>
<dbReference type="PANTHER" id="PTHR43228:SF1">
    <property type="entry name" value="TWO-COMPONENT RESPONSE REGULATOR ARR22"/>
    <property type="match status" value="1"/>
</dbReference>
<dbReference type="Pfam" id="PF00072">
    <property type="entry name" value="Response_reg"/>
    <property type="match status" value="1"/>
</dbReference>
<dbReference type="SMART" id="SM00448">
    <property type="entry name" value="REC"/>
    <property type="match status" value="1"/>
</dbReference>
<evidence type="ECO:0000259" key="1">
    <source>
        <dbReference type="PROSITE" id="PS50110"/>
    </source>
</evidence>
<dbReference type="InterPro" id="IPR052048">
    <property type="entry name" value="ST_Response_Regulator"/>
</dbReference>
<dbReference type="SUPFAM" id="SSF52172">
    <property type="entry name" value="CheY-like"/>
    <property type="match status" value="1"/>
</dbReference>
<sequence length="122" mass="13342">MSDCNTIMIIDDSRVSRMMISAIIKSKAPELMIIEAADGKQAIELSKKNSINFFSVDLNMPGIDGIETITLLKEGLPGAKYALLTANIQDTIHKKAAQAGAKCFNKPISEECISKMLEYFNA</sequence>
<organism evidence="2">
    <name type="scientific">hydrothermal vent metagenome</name>
    <dbReference type="NCBI Taxonomy" id="652676"/>
    <lineage>
        <taxon>unclassified sequences</taxon>
        <taxon>metagenomes</taxon>
        <taxon>ecological metagenomes</taxon>
    </lineage>
</organism>